<dbReference type="CDD" id="cd04056">
    <property type="entry name" value="Peptidases_S53"/>
    <property type="match status" value="1"/>
</dbReference>
<dbReference type="EMBL" id="JBHEZX010000004">
    <property type="protein sequence ID" value="MFC1409819.1"/>
    <property type="molecule type" value="Genomic_DNA"/>
</dbReference>
<dbReference type="GO" id="GO:0008233">
    <property type="term" value="F:peptidase activity"/>
    <property type="evidence" value="ECO:0007669"/>
    <property type="project" value="UniProtKB-KW"/>
</dbReference>
<dbReference type="SMART" id="SM00944">
    <property type="entry name" value="Pro-kuma_activ"/>
    <property type="match status" value="1"/>
</dbReference>
<sequence length="524" mass="55987">MPVVNDRVPLVGSERHIRKGQTLVGPADSHERLSVTVQLRRRPGGPELPDLETIGRERPSRRRQVDREALMAALGADPGDLEKVKQFARHHELTVEETFPERRTIRLSGTVDRFNRAFGVQLKQYREGAHNYRSRQGSVFVPRHLQGVVERVSGLTDRPLAAPHNKAMPKIAQGVTAQQVAQLYDFPQGVDCSRQNIAVIELGGGYDQNDLDTYFHTMNLPSPNVVTIGVDGAGNNYGDPSGADAEVELDIEVAATVAQGANIIVYFAPNSEQGFIDAIYAAVFSSQYPPTAVSISWGAPEAAWTPAGLAGMDWACFLAALFGITVTAASGDNGSNDNVYDGLAHCDFPASDPYVLACGGTSLQLDGNGALQNEVCWNNGNGWATGGGVSDTFPLPGWQPEDEIPRQVDTGLQGRGVPDLSGNADAMQSPYEVVVDGQWMSVGGTSAVSPLYAGLMAVIAASSGYRPGFISPLLYQLMAQPNLFFDVDSGSNTVQPAPGYSAVKGWDACTGIGRVYGNLLLAQI</sequence>
<dbReference type="RefSeq" id="WP_380506287.1">
    <property type="nucleotide sequence ID" value="NZ_JBHEZX010000004.1"/>
</dbReference>
<evidence type="ECO:0000256" key="6">
    <source>
        <dbReference type="ARBA" id="ARBA00022837"/>
    </source>
</evidence>
<organism evidence="9 10">
    <name type="scientific">Streptacidiphilus alkalitolerans</name>
    <dbReference type="NCBI Taxonomy" id="3342712"/>
    <lineage>
        <taxon>Bacteria</taxon>
        <taxon>Bacillati</taxon>
        <taxon>Actinomycetota</taxon>
        <taxon>Actinomycetes</taxon>
        <taxon>Kitasatosporales</taxon>
        <taxon>Streptomycetaceae</taxon>
        <taxon>Streptacidiphilus</taxon>
    </lineage>
</organism>
<keyword evidence="6" id="KW-0106">Calcium</keyword>
<dbReference type="Pfam" id="PF09286">
    <property type="entry name" value="Pro-kuma_activ"/>
    <property type="match status" value="1"/>
</dbReference>
<dbReference type="GO" id="GO:0006508">
    <property type="term" value="P:proteolysis"/>
    <property type="evidence" value="ECO:0007669"/>
    <property type="project" value="UniProtKB-KW"/>
</dbReference>
<name>A0ABV6V7W8_9ACTN</name>
<protein>
    <submittedName>
        <fullName evidence="9">Protease pro-enzyme activation domain-containing protein</fullName>
    </submittedName>
</protein>
<dbReference type="InterPro" id="IPR015366">
    <property type="entry name" value="S53_propep"/>
</dbReference>
<proteinExistence type="predicted"/>
<dbReference type="InterPro" id="IPR030400">
    <property type="entry name" value="Sedolisin_dom"/>
</dbReference>
<dbReference type="PANTHER" id="PTHR14218">
    <property type="entry name" value="PROTEASE S8 TRIPEPTIDYL PEPTIDASE I CLN2"/>
    <property type="match status" value="1"/>
</dbReference>
<keyword evidence="10" id="KW-1185">Reference proteome</keyword>
<dbReference type="PROSITE" id="PS51695">
    <property type="entry name" value="SEDOLISIN"/>
    <property type="match status" value="1"/>
</dbReference>
<evidence type="ECO:0000259" key="8">
    <source>
        <dbReference type="PROSITE" id="PS51695"/>
    </source>
</evidence>
<keyword evidence="2 9" id="KW-0645">Protease</keyword>
<comment type="caution">
    <text evidence="9">The sequence shown here is derived from an EMBL/GenBank/DDBJ whole genome shotgun (WGS) entry which is preliminary data.</text>
</comment>
<evidence type="ECO:0000256" key="1">
    <source>
        <dbReference type="ARBA" id="ARBA00001913"/>
    </source>
</evidence>
<dbReference type="InterPro" id="IPR036852">
    <property type="entry name" value="Peptidase_S8/S53_dom_sf"/>
</dbReference>
<dbReference type="Gene3D" id="3.40.50.200">
    <property type="entry name" value="Peptidase S8/S53 domain"/>
    <property type="match status" value="1"/>
</dbReference>
<dbReference type="SUPFAM" id="SSF54897">
    <property type="entry name" value="Protease propeptides/inhibitors"/>
    <property type="match status" value="1"/>
</dbReference>
<reference evidence="9 10" key="1">
    <citation type="submission" date="2024-09" db="EMBL/GenBank/DDBJ databases">
        <authorList>
            <person name="Lee S.D."/>
        </authorList>
    </citation>
    <scope>NUCLEOTIDE SEQUENCE [LARGE SCALE GENOMIC DNA]</scope>
    <source>
        <strain evidence="9 10">N1-1</strain>
    </source>
</reference>
<evidence type="ECO:0000256" key="2">
    <source>
        <dbReference type="ARBA" id="ARBA00022670"/>
    </source>
</evidence>
<comment type="cofactor">
    <cofactor evidence="1">
        <name>Ca(2+)</name>
        <dbReference type="ChEBI" id="CHEBI:29108"/>
    </cofactor>
</comment>
<dbReference type="CDD" id="cd11377">
    <property type="entry name" value="Pro-peptidase_S53"/>
    <property type="match status" value="1"/>
</dbReference>
<dbReference type="InterPro" id="IPR050819">
    <property type="entry name" value="Tripeptidyl-peptidase_I"/>
</dbReference>
<evidence type="ECO:0000313" key="9">
    <source>
        <dbReference type="EMBL" id="MFC1409819.1"/>
    </source>
</evidence>
<dbReference type="SUPFAM" id="SSF52743">
    <property type="entry name" value="Subtilisin-like"/>
    <property type="match status" value="1"/>
</dbReference>
<feature type="domain" description="Peptidase S53" evidence="8">
    <location>
        <begin position="174"/>
        <end position="524"/>
    </location>
</feature>
<evidence type="ECO:0000256" key="4">
    <source>
        <dbReference type="ARBA" id="ARBA00022801"/>
    </source>
</evidence>
<dbReference type="Proteomes" id="UP001592582">
    <property type="component" value="Unassembled WGS sequence"/>
</dbReference>
<keyword evidence="5" id="KW-0720">Serine protease</keyword>
<evidence type="ECO:0000256" key="7">
    <source>
        <dbReference type="ARBA" id="ARBA00023145"/>
    </source>
</evidence>
<keyword evidence="3" id="KW-0479">Metal-binding</keyword>
<keyword evidence="4" id="KW-0378">Hydrolase</keyword>
<dbReference type="PANTHER" id="PTHR14218:SF15">
    <property type="entry name" value="TRIPEPTIDYL-PEPTIDASE 1"/>
    <property type="match status" value="1"/>
</dbReference>
<evidence type="ECO:0000256" key="5">
    <source>
        <dbReference type="ARBA" id="ARBA00022825"/>
    </source>
</evidence>
<evidence type="ECO:0000256" key="3">
    <source>
        <dbReference type="ARBA" id="ARBA00022723"/>
    </source>
</evidence>
<evidence type="ECO:0000313" key="10">
    <source>
        <dbReference type="Proteomes" id="UP001592582"/>
    </source>
</evidence>
<gene>
    <name evidence="9" type="ORF">ACEZDG_11075</name>
</gene>
<accession>A0ABV6V7W8</accession>
<keyword evidence="7" id="KW-0865">Zymogen</keyword>